<protein>
    <recommendedName>
        <fullName evidence="1">Methyltransferase type 12 domain-containing protein</fullName>
    </recommendedName>
</protein>
<evidence type="ECO:0000259" key="1">
    <source>
        <dbReference type="Pfam" id="PF08242"/>
    </source>
</evidence>
<reference evidence="2 3" key="1">
    <citation type="submission" date="2019-02" db="EMBL/GenBank/DDBJ databases">
        <title>Genomic Encyclopedia of Type Strains, Phase IV (KMG-IV): sequencing the most valuable type-strain genomes for metagenomic binning, comparative biology and taxonomic classification.</title>
        <authorList>
            <person name="Goeker M."/>
        </authorList>
    </citation>
    <scope>NUCLEOTIDE SEQUENCE [LARGE SCALE GENOMIC DNA]</scope>
    <source>
        <strain evidence="2 3">DSM 23814</strain>
    </source>
</reference>
<gene>
    <name evidence="2" type="ORF">EV681_3964</name>
</gene>
<dbReference type="InterPro" id="IPR029063">
    <property type="entry name" value="SAM-dependent_MTases_sf"/>
</dbReference>
<evidence type="ECO:0000313" key="2">
    <source>
        <dbReference type="EMBL" id="RZT92056.1"/>
    </source>
</evidence>
<comment type="caution">
    <text evidence="2">The sequence shown here is derived from an EMBL/GenBank/DDBJ whole genome shotgun (WGS) entry which is preliminary data.</text>
</comment>
<dbReference type="Proteomes" id="UP000293398">
    <property type="component" value="Unassembled WGS sequence"/>
</dbReference>
<dbReference type="InterPro" id="IPR013217">
    <property type="entry name" value="Methyltransf_12"/>
</dbReference>
<dbReference type="EMBL" id="SHKO01000004">
    <property type="protein sequence ID" value="RZT92056.1"/>
    <property type="molecule type" value="Genomic_DNA"/>
</dbReference>
<sequence length="233" mass="25975">MQYKNREPVMAHLRFEQYRESLEGLSLAERFKLIEKINMWGAGGSVSGPGSERQATESIRNRLPALFDHLGVQSILDAPCGDANWIREIITGIAYTGIDIVPSLIEQNIHQWTGNDAHRFTVADITVDPLPKADLILCRDCLVHLSFAHIDAAVANFRASGARWLLTTTFPLIEENNDCEDGDWRALNLTLPPFCWPQPQMLIGESCLEAHGTWRDKSLGLWPLAAPVAMSGQ</sequence>
<dbReference type="Gene3D" id="3.40.50.150">
    <property type="entry name" value="Vaccinia Virus protein VP39"/>
    <property type="match status" value="1"/>
</dbReference>
<name>A0A4Q7V659_9BURK</name>
<accession>A0A4Q7V659</accession>
<feature type="domain" description="Methyltransferase type 12" evidence="1">
    <location>
        <begin position="76"/>
        <end position="159"/>
    </location>
</feature>
<dbReference type="OrthoDB" id="20930at2"/>
<dbReference type="SUPFAM" id="SSF53335">
    <property type="entry name" value="S-adenosyl-L-methionine-dependent methyltransferases"/>
    <property type="match status" value="1"/>
</dbReference>
<dbReference type="RefSeq" id="WP_128396145.1">
    <property type="nucleotide sequence ID" value="NZ_SHKO01000004.1"/>
</dbReference>
<organism evidence="2 3">
    <name type="scientific">Advenella incenata</name>
    <dbReference type="NCBI Taxonomy" id="267800"/>
    <lineage>
        <taxon>Bacteria</taxon>
        <taxon>Pseudomonadati</taxon>
        <taxon>Pseudomonadota</taxon>
        <taxon>Betaproteobacteria</taxon>
        <taxon>Burkholderiales</taxon>
        <taxon>Alcaligenaceae</taxon>
    </lineage>
</organism>
<dbReference type="Pfam" id="PF08242">
    <property type="entry name" value="Methyltransf_12"/>
    <property type="match status" value="1"/>
</dbReference>
<evidence type="ECO:0000313" key="3">
    <source>
        <dbReference type="Proteomes" id="UP000293398"/>
    </source>
</evidence>
<dbReference type="AlphaFoldDB" id="A0A4Q7V659"/>
<keyword evidence="3" id="KW-1185">Reference proteome</keyword>
<proteinExistence type="predicted"/>